<dbReference type="Pfam" id="PF22022">
    <property type="entry name" value="Phage_int_M"/>
    <property type="match status" value="1"/>
</dbReference>
<evidence type="ECO:0000256" key="5">
    <source>
        <dbReference type="PROSITE-ProRule" id="PRU01248"/>
    </source>
</evidence>
<evidence type="ECO:0000256" key="1">
    <source>
        <dbReference type="ARBA" id="ARBA00008857"/>
    </source>
</evidence>
<dbReference type="PANTHER" id="PTHR30629">
    <property type="entry name" value="PROPHAGE INTEGRASE"/>
    <property type="match status" value="1"/>
</dbReference>
<dbReference type="CDD" id="cd00801">
    <property type="entry name" value="INT_P4_C"/>
    <property type="match status" value="1"/>
</dbReference>
<evidence type="ECO:0000259" key="7">
    <source>
        <dbReference type="PROSITE" id="PS51900"/>
    </source>
</evidence>
<keyword evidence="3 5" id="KW-0238">DNA-binding</keyword>
<dbReference type="Pfam" id="PF13356">
    <property type="entry name" value="Arm-DNA-bind_3"/>
    <property type="match status" value="1"/>
</dbReference>
<accession>A0ABX1N6C5</accession>
<name>A0ABX1N6C5_9RHOO</name>
<dbReference type="PROSITE" id="PS51898">
    <property type="entry name" value="TYR_RECOMBINASE"/>
    <property type="match status" value="1"/>
</dbReference>
<dbReference type="Pfam" id="PF00589">
    <property type="entry name" value="Phage_integrase"/>
    <property type="match status" value="1"/>
</dbReference>
<keyword evidence="9" id="KW-1185">Reference proteome</keyword>
<dbReference type="InterPro" id="IPR053876">
    <property type="entry name" value="Phage_int_M"/>
</dbReference>
<evidence type="ECO:0000313" key="8">
    <source>
        <dbReference type="EMBL" id="NMF94817.1"/>
    </source>
</evidence>
<evidence type="ECO:0000313" key="9">
    <source>
        <dbReference type="Proteomes" id="UP000601990"/>
    </source>
</evidence>
<evidence type="ECO:0000259" key="6">
    <source>
        <dbReference type="PROSITE" id="PS51898"/>
    </source>
</evidence>
<evidence type="ECO:0000256" key="4">
    <source>
        <dbReference type="ARBA" id="ARBA00023172"/>
    </source>
</evidence>
<gene>
    <name evidence="8" type="ORF">GO608_15985</name>
</gene>
<protein>
    <submittedName>
        <fullName evidence="8">Tyrosine-type recombinase/integrase</fullName>
    </submittedName>
</protein>
<comment type="similarity">
    <text evidence="1">Belongs to the 'phage' integrase family.</text>
</comment>
<dbReference type="InterPro" id="IPR010998">
    <property type="entry name" value="Integrase_recombinase_N"/>
</dbReference>
<evidence type="ECO:0000256" key="2">
    <source>
        <dbReference type="ARBA" id="ARBA00022908"/>
    </source>
</evidence>
<dbReference type="InterPro" id="IPR044068">
    <property type="entry name" value="CB"/>
</dbReference>
<dbReference type="Gene3D" id="1.10.150.130">
    <property type="match status" value="1"/>
</dbReference>
<dbReference type="InterPro" id="IPR013762">
    <property type="entry name" value="Integrase-like_cat_sf"/>
</dbReference>
<keyword evidence="2" id="KW-0229">DNA integration</keyword>
<proteinExistence type="inferred from homology"/>
<reference evidence="8" key="1">
    <citation type="submission" date="2019-12" db="EMBL/GenBank/DDBJ databases">
        <title>Comparative genomics gives insights into the taxonomy of the Azoarcus-Aromatoleum group and reveals separate origins of nif in the plant-associated Azoarcus and non-plant-associated Aromatoleum sub-groups.</title>
        <authorList>
            <person name="Lafos M."/>
            <person name="Maluk M."/>
            <person name="Batista M."/>
            <person name="Junghare M."/>
            <person name="Carmona M."/>
            <person name="Faoro H."/>
            <person name="Cruz L.M."/>
            <person name="Battistoni F."/>
            <person name="De Souza E."/>
            <person name="Pedrosa F."/>
            <person name="Chen W.-M."/>
            <person name="Poole P.S."/>
            <person name="Dixon R.A."/>
            <person name="James E.K."/>
        </authorList>
    </citation>
    <scope>NUCLEOTIDE SEQUENCE</scope>
    <source>
        <strain evidence="8">U120</strain>
    </source>
</reference>
<dbReference type="EMBL" id="WTVH01000037">
    <property type="protein sequence ID" value="NMF94817.1"/>
    <property type="molecule type" value="Genomic_DNA"/>
</dbReference>
<feature type="domain" description="Core-binding (CB)" evidence="7">
    <location>
        <begin position="126"/>
        <end position="206"/>
    </location>
</feature>
<comment type="caution">
    <text evidence="8">The sequence shown here is derived from an EMBL/GenBank/DDBJ whole genome shotgun (WGS) entry which is preliminary data.</text>
</comment>
<sequence>MSKIASNEERYSRSGVSNARITHFLDGYVMLTDAKCRAVKATDKTYRVADSHGLCLEVRPSGAKFWRYRFRLADKQNMHALGEYPAMGLQEARRARDEARALVKQGINPSHHRGLEKAERILALGSTFETVTAEWIEHKRPDWSANYIRQVRARMAGDVFPEIGQYPIADLKAAHVLAMLRKVEKRSPTQAALVKTWVGGVFRFAVNEQLREDDPTFPLRRALKPTQVNHHAIVRNDEIGAFLQAIAAAPGEATVKEAVGLMWATACRINEVTGARWAEIDLDAGLWTIPPGRMKAKQEHVVTLTRQAVEILRRVQVHTGTLEHVFPHRSDRKRPMSGEAIRDLFRRAGYAGKFTPHGVRGTFSTIANGAGWRADVIELCLAHQERNQIRRAYNHAQLLDERRELLQWWCDLSGQAKRGGTVVAFKRVAA</sequence>
<dbReference type="PROSITE" id="PS51900">
    <property type="entry name" value="CB"/>
    <property type="match status" value="1"/>
</dbReference>
<dbReference type="Gene3D" id="3.30.160.390">
    <property type="entry name" value="Integrase, DNA-binding domain"/>
    <property type="match status" value="1"/>
</dbReference>
<feature type="domain" description="Tyr recombinase" evidence="6">
    <location>
        <begin position="229"/>
        <end position="407"/>
    </location>
</feature>
<dbReference type="SUPFAM" id="SSF56349">
    <property type="entry name" value="DNA breaking-rejoining enzymes"/>
    <property type="match status" value="1"/>
</dbReference>
<dbReference type="PANTHER" id="PTHR30629:SF2">
    <property type="entry name" value="PROPHAGE INTEGRASE INTS-RELATED"/>
    <property type="match status" value="1"/>
</dbReference>
<dbReference type="Proteomes" id="UP000601990">
    <property type="component" value="Unassembled WGS sequence"/>
</dbReference>
<dbReference type="InterPro" id="IPR011010">
    <property type="entry name" value="DNA_brk_join_enz"/>
</dbReference>
<dbReference type="InterPro" id="IPR025166">
    <property type="entry name" value="Integrase_DNA_bind_dom"/>
</dbReference>
<dbReference type="InterPro" id="IPR050808">
    <property type="entry name" value="Phage_Integrase"/>
</dbReference>
<keyword evidence="4" id="KW-0233">DNA recombination</keyword>
<organism evidence="8 9">
    <name type="scientific">Aromatoleum buckelii</name>
    <dbReference type="NCBI Taxonomy" id="200254"/>
    <lineage>
        <taxon>Bacteria</taxon>
        <taxon>Pseudomonadati</taxon>
        <taxon>Pseudomonadota</taxon>
        <taxon>Betaproteobacteria</taxon>
        <taxon>Rhodocyclales</taxon>
        <taxon>Rhodocyclaceae</taxon>
        <taxon>Aromatoleum</taxon>
    </lineage>
</organism>
<dbReference type="Gene3D" id="1.10.443.10">
    <property type="entry name" value="Intergrase catalytic core"/>
    <property type="match status" value="1"/>
</dbReference>
<evidence type="ECO:0000256" key="3">
    <source>
        <dbReference type="ARBA" id="ARBA00023125"/>
    </source>
</evidence>
<dbReference type="InterPro" id="IPR002104">
    <property type="entry name" value="Integrase_catalytic"/>
</dbReference>
<dbReference type="InterPro" id="IPR038488">
    <property type="entry name" value="Integrase_DNA-bd_sf"/>
</dbReference>